<sequence>MNIATKGVTESGSLFDHLANMLEEGAWDVMSDLPYECAGR</sequence>
<organism evidence="1 2">
    <name type="scientific">Brucella rhizosphaerae</name>
    <dbReference type="NCBI Taxonomy" id="571254"/>
    <lineage>
        <taxon>Bacteria</taxon>
        <taxon>Pseudomonadati</taxon>
        <taxon>Pseudomonadota</taxon>
        <taxon>Alphaproteobacteria</taxon>
        <taxon>Hyphomicrobiales</taxon>
        <taxon>Brucellaceae</taxon>
        <taxon>Brucella/Ochrobactrum group</taxon>
        <taxon>Brucella</taxon>
    </lineage>
</organism>
<evidence type="ECO:0000313" key="1">
    <source>
        <dbReference type="EMBL" id="OYR16234.1"/>
    </source>
</evidence>
<dbReference type="EMBL" id="NNRK01000023">
    <property type="protein sequence ID" value="OYR16234.1"/>
    <property type="molecule type" value="Genomic_DNA"/>
</dbReference>
<comment type="caution">
    <text evidence="1">The sequence shown here is derived from an EMBL/GenBank/DDBJ whole genome shotgun (WGS) entry which is preliminary data.</text>
</comment>
<gene>
    <name evidence="1" type="ORF">CEV32_4463</name>
</gene>
<name>A0A256FMZ2_9HYPH</name>
<protein>
    <submittedName>
        <fullName evidence="1">Uncharacterized protein</fullName>
    </submittedName>
</protein>
<proteinExistence type="predicted"/>
<evidence type="ECO:0000313" key="2">
    <source>
        <dbReference type="Proteomes" id="UP000216345"/>
    </source>
</evidence>
<reference evidence="1 2" key="1">
    <citation type="submission" date="2017-07" db="EMBL/GenBank/DDBJ databases">
        <title>Phylogenetic study on the rhizospheric bacterium Ochrobactrum sp. A44.</title>
        <authorList>
            <person name="Krzyzanowska D.M."/>
            <person name="Ossowicki A."/>
            <person name="Rajewska M."/>
            <person name="Maciag T."/>
            <person name="Kaczynski Z."/>
            <person name="Czerwicka M."/>
            <person name="Jafra S."/>
        </authorList>
    </citation>
    <scope>NUCLEOTIDE SEQUENCE [LARGE SCALE GENOMIC DNA]</scope>
    <source>
        <strain evidence="1 2">PR17</strain>
    </source>
</reference>
<dbReference type="Proteomes" id="UP000216345">
    <property type="component" value="Unassembled WGS sequence"/>
</dbReference>
<dbReference type="AlphaFoldDB" id="A0A256FMZ2"/>
<keyword evidence="2" id="KW-1185">Reference proteome</keyword>
<accession>A0A256FMZ2</accession>